<dbReference type="GO" id="GO:0033013">
    <property type="term" value="P:tetrapyrrole metabolic process"/>
    <property type="evidence" value="ECO:0007669"/>
    <property type="project" value="UniProtKB-ARBA"/>
</dbReference>
<dbReference type="FunFam" id="1.20.1260.100:FF:000001">
    <property type="entry name" value="translocator protein 2"/>
    <property type="match status" value="1"/>
</dbReference>
<dbReference type="Pfam" id="PF03073">
    <property type="entry name" value="TspO_MBR"/>
    <property type="match status" value="1"/>
</dbReference>
<name>A0A6M0RI39_9CYAN</name>
<dbReference type="PANTHER" id="PTHR10057:SF0">
    <property type="entry name" value="TRANSLOCATOR PROTEIN"/>
    <property type="match status" value="1"/>
</dbReference>
<keyword evidence="5 6" id="KW-0472">Membrane</keyword>
<gene>
    <name evidence="7" type="ORF">DXZ20_07465</name>
</gene>
<dbReference type="Gene3D" id="1.20.1260.100">
    <property type="entry name" value="TspO/MBR protein"/>
    <property type="match status" value="1"/>
</dbReference>
<dbReference type="RefSeq" id="WP_250565668.1">
    <property type="nucleotide sequence ID" value="NZ_QXHD01000004.1"/>
</dbReference>
<keyword evidence="8" id="KW-1185">Reference proteome</keyword>
<feature type="transmembrane region" description="Helical" evidence="6">
    <location>
        <begin position="218"/>
        <end position="239"/>
    </location>
</feature>
<dbReference type="PANTHER" id="PTHR10057">
    <property type="entry name" value="PERIPHERAL-TYPE BENZODIAZEPINE RECEPTOR"/>
    <property type="match status" value="1"/>
</dbReference>
<keyword evidence="4 6" id="KW-1133">Transmembrane helix</keyword>
<evidence type="ECO:0000256" key="1">
    <source>
        <dbReference type="ARBA" id="ARBA00004141"/>
    </source>
</evidence>
<evidence type="ECO:0000256" key="2">
    <source>
        <dbReference type="ARBA" id="ARBA00007524"/>
    </source>
</evidence>
<proteinExistence type="inferred from homology"/>
<feature type="transmembrane region" description="Helical" evidence="6">
    <location>
        <begin position="188"/>
        <end position="211"/>
    </location>
</feature>
<comment type="subcellular location">
    <subcellularLocation>
        <location evidence="1">Membrane</location>
        <topology evidence="1">Multi-pass membrane protein</topology>
    </subcellularLocation>
</comment>
<dbReference type="InterPro" id="IPR038330">
    <property type="entry name" value="TspO/MBR-related_sf"/>
</dbReference>
<dbReference type="GO" id="GO:0016020">
    <property type="term" value="C:membrane"/>
    <property type="evidence" value="ECO:0007669"/>
    <property type="project" value="UniProtKB-SubCell"/>
</dbReference>
<evidence type="ECO:0000313" key="8">
    <source>
        <dbReference type="Proteomes" id="UP000481033"/>
    </source>
</evidence>
<keyword evidence="3 6" id="KW-0812">Transmembrane</keyword>
<reference evidence="7 8" key="1">
    <citation type="journal article" date="2020" name="Microb. Ecol.">
        <title>Ecogenomics of the Marine Benthic Filamentous Cyanobacterium Adonisia.</title>
        <authorList>
            <person name="Walter J.M."/>
            <person name="Coutinho F.H."/>
            <person name="Leomil L."/>
            <person name="Hargreaves P.I."/>
            <person name="Campeao M.E."/>
            <person name="Vieira V.V."/>
            <person name="Silva B.S."/>
            <person name="Fistarol G.O."/>
            <person name="Salomon P.S."/>
            <person name="Sawabe T."/>
            <person name="Mino S."/>
            <person name="Hosokawa M."/>
            <person name="Miyashita H."/>
            <person name="Maruyama F."/>
            <person name="van Verk M.C."/>
            <person name="Dutilh B.E."/>
            <person name="Thompson C.C."/>
            <person name="Thompson F.L."/>
        </authorList>
    </citation>
    <scope>NUCLEOTIDE SEQUENCE [LARGE SCALE GENOMIC DNA]</scope>
    <source>
        <strain evidence="7 8">CCMR0081</strain>
    </source>
</reference>
<organism evidence="7 8">
    <name type="scientific">Adonisia turfae CCMR0081</name>
    <dbReference type="NCBI Taxonomy" id="2292702"/>
    <lineage>
        <taxon>Bacteria</taxon>
        <taxon>Bacillati</taxon>
        <taxon>Cyanobacteriota</taxon>
        <taxon>Adonisia</taxon>
        <taxon>Adonisia turfae</taxon>
    </lineage>
</organism>
<feature type="transmembrane region" description="Helical" evidence="6">
    <location>
        <begin position="54"/>
        <end position="74"/>
    </location>
</feature>
<feature type="transmembrane region" description="Helical" evidence="6">
    <location>
        <begin position="86"/>
        <end position="104"/>
    </location>
</feature>
<sequence length="256" mass="28029">MIDSNGSNLAATMAEKTNLFGKVESMVNAIMGVRLDDATQLPAAEGRQADWSALGRYVVGTLAQIGLMIISLWGLQQLTQAWSETVKVGAAIAFFIVLAIRSRLFSPLNNARTRTTYSNVKRPGWAPPPLAFPIIWMSIGVLRVVSSYLVWQALGQTYLTWPLAIFIIHLALGDTWNTVFTVEGRLGLAVPVVILGPLVSSVVVTVSYWQVVPLAGQLLLPMVIWLAVASALVISIWQLNDREPWYPLMLDEPSQG</sequence>
<feature type="transmembrane region" description="Helical" evidence="6">
    <location>
        <begin position="158"/>
        <end position="176"/>
    </location>
</feature>
<dbReference type="CDD" id="cd15904">
    <property type="entry name" value="TSPO_MBR"/>
    <property type="match status" value="1"/>
</dbReference>
<dbReference type="AlphaFoldDB" id="A0A6M0RI39"/>
<comment type="similarity">
    <text evidence="2">Belongs to the TspO/BZRP family.</text>
</comment>
<dbReference type="EMBL" id="QXHD01000004">
    <property type="protein sequence ID" value="NEZ55513.1"/>
    <property type="molecule type" value="Genomic_DNA"/>
</dbReference>
<evidence type="ECO:0000256" key="6">
    <source>
        <dbReference type="SAM" id="Phobius"/>
    </source>
</evidence>
<feature type="transmembrane region" description="Helical" evidence="6">
    <location>
        <begin position="130"/>
        <end position="151"/>
    </location>
</feature>
<dbReference type="InterPro" id="IPR004307">
    <property type="entry name" value="TspO_MBR"/>
</dbReference>
<evidence type="ECO:0000256" key="3">
    <source>
        <dbReference type="ARBA" id="ARBA00022692"/>
    </source>
</evidence>
<evidence type="ECO:0000256" key="5">
    <source>
        <dbReference type="ARBA" id="ARBA00023136"/>
    </source>
</evidence>
<accession>A0A6M0RI39</accession>
<comment type="caution">
    <text evidence="7">The sequence shown here is derived from an EMBL/GenBank/DDBJ whole genome shotgun (WGS) entry which is preliminary data.</text>
</comment>
<dbReference type="Proteomes" id="UP000481033">
    <property type="component" value="Unassembled WGS sequence"/>
</dbReference>
<evidence type="ECO:0000256" key="4">
    <source>
        <dbReference type="ARBA" id="ARBA00022989"/>
    </source>
</evidence>
<evidence type="ECO:0000313" key="7">
    <source>
        <dbReference type="EMBL" id="NEZ55513.1"/>
    </source>
</evidence>
<protein>
    <submittedName>
        <fullName evidence="7">TspO protein</fullName>
    </submittedName>
</protein>